<dbReference type="Pfam" id="PF04418">
    <property type="entry name" value="DUF543"/>
    <property type="match status" value="1"/>
</dbReference>
<reference evidence="9" key="1">
    <citation type="submission" date="2024-02" db="EMBL/GenBank/DDBJ databases">
        <authorList>
            <consortium name="ELIXIR-Norway"/>
            <consortium name="Elixir Norway"/>
        </authorList>
    </citation>
    <scope>NUCLEOTIDE SEQUENCE</scope>
</reference>
<evidence type="ECO:0000256" key="8">
    <source>
        <dbReference type="ARBA" id="ARBA00023136"/>
    </source>
</evidence>
<evidence type="ECO:0000256" key="5">
    <source>
        <dbReference type="ARBA" id="ARBA00022792"/>
    </source>
</evidence>
<comment type="function">
    <text evidence="1">Component of the MICOS complex, a large protein complex of the mitochondrial inner membrane that plays crucial roles in the maintenance of crista junctions, inner membrane architecture, and formation of contact sites to the outer membrane.</text>
</comment>
<evidence type="ECO:0000313" key="9">
    <source>
        <dbReference type="EMBL" id="CAK9211127.1"/>
    </source>
</evidence>
<sequence length="97" mass="10228">MAHAVERPAPSQLDQKWDASIDVTLRKLVYGSLAGATTALLLFRSPTTRWAAVAFGAGVGLGSAYTDISHIFNGAIIPPRVPAVSSSVQHTASEDEH</sequence>
<organism evidence="9 10">
    <name type="scientific">Sphagnum troendelagicum</name>
    <dbReference type="NCBI Taxonomy" id="128251"/>
    <lineage>
        <taxon>Eukaryota</taxon>
        <taxon>Viridiplantae</taxon>
        <taxon>Streptophyta</taxon>
        <taxon>Embryophyta</taxon>
        <taxon>Bryophyta</taxon>
        <taxon>Sphagnophytina</taxon>
        <taxon>Sphagnopsida</taxon>
        <taxon>Sphagnales</taxon>
        <taxon>Sphagnaceae</taxon>
        <taxon>Sphagnum</taxon>
    </lineage>
</organism>
<keyword evidence="7" id="KW-0496">Mitochondrion</keyword>
<evidence type="ECO:0000256" key="6">
    <source>
        <dbReference type="ARBA" id="ARBA00022989"/>
    </source>
</evidence>
<name>A0ABP0U2C7_9BRYO</name>
<comment type="similarity">
    <text evidence="3">Belongs to the MICOS complex subunit Mic10 family.</text>
</comment>
<evidence type="ECO:0000256" key="2">
    <source>
        <dbReference type="ARBA" id="ARBA00004434"/>
    </source>
</evidence>
<dbReference type="EMBL" id="OZ019910">
    <property type="protein sequence ID" value="CAK9211127.1"/>
    <property type="molecule type" value="Genomic_DNA"/>
</dbReference>
<evidence type="ECO:0000256" key="7">
    <source>
        <dbReference type="ARBA" id="ARBA00023128"/>
    </source>
</evidence>
<keyword evidence="8" id="KW-0472">Membrane</keyword>
<evidence type="ECO:0008006" key="11">
    <source>
        <dbReference type="Google" id="ProtNLM"/>
    </source>
</evidence>
<keyword evidence="10" id="KW-1185">Reference proteome</keyword>
<protein>
    <recommendedName>
        <fullName evidence="11">MICOS complex subunit MIC10</fullName>
    </recommendedName>
</protein>
<dbReference type="PANTHER" id="PTHR21304:SF0">
    <property type="entry name" value="MICOS COMPLEX SUBUNIT MIC10"/>
    <property type="match status" value="1"/>
</dbReference>
<gene>
    <name evidence="9" type="ORF">CSSPTR1EN2_LOCUS10504</name>
</gene>
<dbReference type="InterPro" id="IPR007512">
    <property type="entry name" value="Mic10"/>
</dbReference>
<evidence type="ECO:0000313" key="10">
    <source>
        <dbReference type="Proteomes" id="UP001497512"/>
    </source>
</evidence>
<dbReference type="PANTHER" id="PTHR21304">
    <property type="entry name" value="MICOS COMPLEX SUBUNIT MIC10"/>
    <property type="match status" value="1"/>
</dbReference>
<comment type="subcellular location">
    <subcellularLocation>
        <location evidence="2">Mitochondrion inner membrane</location>
        <topology evidence="2">Single-pass membrane protein</topology>
    </subcellularLocation>
</comment>
<evidence type="ECO:0000256" key="3">
    <source>
        <dbReference type="ARBA" id="ARBA00006792"/>
    </source>
</evidence>
<proteinExistence type="inferred from homology"/>
<evidence type="ECO:0000256" key="4">
    <source>
        <dbReference type="ARBA" id="ARBA00022692"/>
    </source>
</evidence>
<keyword evidence="4" id="KW-0812">Transmembrane</keyword>
<keyword evidence="5" id="KW-0999">Mitochondrion inner membrane</keyword>
<evidence type="ECO:0000256" key="1">
    <source>
        <dbReference type="ARBA" id="ARBA00002689"/>
    </source>
</evidence>
<keyword evidence="6" id="KW-1133">Transmembrane helix</keyword>
<dbReference type="Proteomes" id="UP001497512">
    <property type="component" value="Chromosome 18"/>
</dbReference>
<accession>A0ABP0U2C7</accession>